<dbReference type="RefSeq" id="WP_066194832.1">
    <property type="nucleotide sequence ID" value="NZ_JBDLOW010000019.1"/>
</dbReference>
<gene>
    <name evidence="2" type="ORF">CWS20_15655</name>
</gene>
<comment type="caution">
    <text evidence="2">The sequence shown here is derived from an EMBL/GenBank/DDBJ whole genome shotgun (WGS) entry which is preliminary data.</text>
</comment>
<sequence length="150" mass="17094">MEVTMTIQKIKLLNHFTIHHLIEESSEEGYHFLLRLLNEYISGVNRFDKEGEGLYGVYKEDRLIAIGGINIDPYAFQPSIGRLRRFYVSKNARRTGVGTQLLNRIIKDAGGGFKVIVLHTDTAGAADFYTSFGFIKSDRYPQSTHCYVIE</sequence>
<dbReference type="Gene3D" id="3.40.630.30">
    <property type="match status" value="1"/>
</dbReference>
<evidence type="ECO:0000313" key="3">
    <source>
        <dbReference type="Proteomes" id="UP000233343"/>
    </source>
</evidence>
<dbReference type="PROSITE" id="PS51186">
    <property type="entry name" value="GNAT"/>
    <property type="match status" value="1"/>
</dbReference>
<accession>A0A2N0ZEV4</accession>
<evidence type="ECO:0000259" key="1">
    <source>
        <dbReference type="PROSITE" id="PS51186"/>
    </source>
</evidence>
<protein>
    <submittedName>
        <fullName evidence="2">N-acetyltransferase</fullName>
    </submittedName>
</protein>
<name>A0A2N0ZEV4_9BACI</name>
<reference evidence="2 3" key="1">
    <citation type="journal article" date="2010" name="Int. J. Syst. Evol. Microbiol.">
        <title>Bacillus horneckiae sp. nov., isolated from a spacecraft-assembly clean room.</title>
        <authorList>
            <person name="Vaishampayan P."/>
            <person name="Probst A."/>
            <person name="Krishnamurthi S."/>
            <person name="Ghosh S."/>
            <person name="Osman S."/>
            <person name="McDowall A."/>
            <person name="Ruckmani A."/>
            <person name="Mayilraj S."/>
            <person name="Venkateswaran K."/>
        </authorList>
    </citation>
    <scope>NUCLEOTIDE SEQUENCE [LARGE SCALE GENOMIC DNA]</scope>
    <source>
        <strain evidence="3">1PO1SC</strain>
    </source>
</reference>
<dbReference type="EMBL" id="PISD01000033">
    <property type="protein sequence ID" value="PKG28039.1"/>
    <property type="molecule type" value="Genomic_DNA"/>
</dbReference>
<keyword evidence="2" id="KW-0808">Transferase</keyword>
<dbReference type="InterPro" id="IPR016181">
    <property type="entry name" value="Acyl_CoA_acyltransferase"/>
</dbReference>
<organism evidence="2 3">
    <name type="scientific">Cytobacillus horneckiae</name>
    <dbReference type="NCBI Taxonomy" id="549687"/>
    <lineage>
        <taxon>Bacteria</taxon>
        <taxon>Bacillati</taxon>
        <taxon>Bacillota</taxon>
        <taxon>Bacilli</taxon>
        <taxon>Bacillales</taxon>
        <taxon>Bacillaceae</taxon>
        <taxon>Cytobacillus</taxon>
    </lineage>
</organism>
<dbReference type="InterPro" id="IPR000182">
    <property type="entry name" value="GNAT_dom"/>
</dbReference>
<evidence type="ECO:0000313" key="2">
    <source>
        <dbReference type="EMBL" id="PKG28039.1"/>
    </source>
</evidence>
<dbReference type="AlphaFoldDB" id="A0A2N0ZEV4"/>
<dbReference type="Proteomes" id="UP000233343">
    <property type="component" value="Unassembled WGS sequence"/>
</dbReference>
<dbReference type="GO" id="GO:0016747">
    <property type="term" value="F:acyltransferase activity, transferring groups other than amino-acyl groups"/>
    <property type="evidence" value="ECO:0007669"/>
    <property type="project" value="InterPro"/>
</dbReference>
<keyword evidence="3" id="KW-1185">Reference proteome</keyword>
<dbReference type="Pfam" id="PF13508">
    <property type="entry name" value="Acetyltransf_7"/>
    <property type="match status" value="1"/>
</dbReference>
<dbReference type="SUPFAM" id="SSF55729">
    <property type="entry name" value="Acyl-CoA N-acyltransferases (Nat)"/>
    <property type="match status" value="1"/>
</dbReference>
<proteinExistence type="predicted"/>
<feature type="domain" description="N-acetyltransferase" evidence="1">
    <location>
        <begin position="8"/>
        <end position="150"/>
    </location>
</feature>
<dbReference type="CDD" id="cd04301">
    <property type="entry name" value="NAT_SF"/>
    <property type="match status" value="1"/>
</dbReference>